<feature type="transmembrane region" description="Helical" evidence="1">
    <location>
        <begin position="131"/>
        <end position="149"/>
    </location>
</feature>
<evidence type="ECO:0000313" key="3">
    <source>
        <dbReference type="Proteomes" id="UP001595868"/>
    </source>
</evidence>
<feature type="transmembrane region" description="Helical" evidence="1">
    <location>
        <begin position="32"/>
        <end position="50"/>
    </location>
</feature>
<feature type="transmembrane region" description="Helical" evidence="1">
    <location>
        <begin position="179"/>
        <end position="197"/>
    </location>
</feature>
<keyword evidence="1" id="KW-1133">Transmembrane helix</keyword>
<dbReference type="Proteomes" id="UP001595868">
    <property type="component" value="Unassembled WGS sequence"/>
</dbReference>
<comment type="caution">
    <text evidence="2">The sequence shown here is derived from an EMBL/GenBank/DDBJ whole genome shotgun (WGS) entry which is preliminary data.</text>
</comment>
<protein>
    <submittedName>
        <fullName evidence="2">M50 family metallopeptidase</fullName>
    </submittedName>
</protein>
<keyword evidence="1" id="KW-0472">Membrane</keyword>
<accession>A0ABV8KL16</accession>
<keyword evidence="1" id="KW-0812">Transmembrane</keyword>
<keyword evidence="3" id="KW-1185">Reference proteome</keyword>
<feature type="transmembrane region" description="Helical" evidence="1">
    <location>
        <begin position="105"/>
        <end position="125"/>
    </location>
</feature>
<evidence type="ECO:0000256" key="1">
    <source>
        <dbReference type="SAM" id="Phobius"/>
    </source>
</evidence>
<feature type="transmembrane region" description="Helical" evidence="1">
    <location>
        <begin position="156"/>
        <end position="173"/>
    </location>
</feature>
<name>A0ABV8KL16_9ACTN</name>
<dbReference type="EMBL" id="JBHSBN010000007">
    <property type="protein sequence ID" value="MFC4106804.1"/>
    <property type="molecule type" value="Genomic_DNA"/>
</dbReference>
<dbReference type="Pfam" id="PF13398">
    <property type="entry name" value="Peptidase_M50B"/>
    <property type="match status" value="1"/>
</dbReference>
<feature type="transmembrane region" description="Helical" evidence="1">
    <location>
        <begin position="218"/>
        <end position="251"/>
    </location>
</feature>
<dbReference type="RefSeq" id="WP_377545078.1">
    <property type="nucleotide sequence ID" value="NZ_JBHSBN010000007.1"/>
</dbReference>
<gene>
    <name evidence="2" type="ORF">ACFOX0_12805</name>
</gene>
<sequence length="258" mass="26958">MGAVGGARVGSLAVISSIGELWDKVFGAQPDPPPWLVLVTGVIALTVVLTRTPWRVGRNAITIAHEGGHALAAVLTGRRLQGIRLHSDTSGLTLSAGRPTGPGMVFTLLAGYLAPSLIGLAGAWLLGGNRITLLLWIAVALLVAMLVMVRNAYGMISLGATAGLVFSVSWFAPPEVQAAFAYAGVWFLLIGGVRPVGELQSMRRGGRMPQSDADQLAWVTHLPALLWVAVFGLVNLFVLVVGAGLLAGPFLNGSRPIF</sequence>
<organism evidence="2 3">
    <name type="scientific">Micromonospora zhanjiangensis</name>
    <dbReference type="NCBI Taxonomy" id="1522057"/>
    <lineage>
        <taxon>Bacteria</taxon>
        <taxon>Bacillati</taxon>
        <taxon>Actinomycetota</taxon>
        <taxon>Actinomycetes</taxon>
        <taxon>Micromonosporales</taxon>
        <taxon>Micromonosporaceae</taxon>
        <taxon>Micromonospora</taxon>
    </lineage>
</organism>
<evidence type="ECO:0000313" key="2">
    <source>
        <dbReference type="EMBL" id="MFC4106804.1"/>
    </source>
</evidence>
<proteinExistence type="predicted"/>
<dbReference type="InterPro" id="IPR049500">
    <property type="entry name" value="Peptidase_M50B-like"/>
</dbReference>
<reference evidence="3" key="1">
    <citation type="journal article" date="2019" name="Int. J. Syst. Evol. Microbiol.">
        <title>The Global Catalogue of Microorganisms (GCM) 10K type strain sequencing project: providing services to taxonomists for standard genome sequencing and annotation.</title>
        <authorList>
            <consortium name="The Broad Institute Genomics Platform"/>
            <consortium name="The Broad Institute Genome Sequencing Center for Infectious Disease"/>
            <person name="Wu L."/>
            <person name="Ma J."/>
        </authorList>
    </citation>
    <scope>NUCLEOTIDE SEQUENCE [LARGE SCALE GENOMIC DNA]</scope>
    <source>
        <strain evidence="3">2902at01</strain>
    </source>
</reference>